<accession>A0A843WN63</accession>
<dbReference type="InterPro" id="IPR046960">
    <property type="entry name" value="PPR_At4g14850-like_plant"/>
</dbReference>
<evidence type="ECO:0000256" key="2">
    <source>
        <dbReference type="PROSITE-ProRule" id="PRU00708"/>
    </source>
</evidence>
<feature type="repeat" description="PPR" evidence="2">
    <location>
        <begin position="307"/>
        <end position="341"/>
    </location>
</feature>
<dbReference type="Pfam" id="PF13041">
    <property type="entry name" value="PPR_2"/>
    <property type="match status" value="3"/>
</dbReference>
<feature type="repeat" description="PPR" evidence="2">
    <location>
        <begin position="103"/>
        <end position="137"/>
    </location>
</feature>
<dbReference type="FunFam" id="1.25.40.10:FF:000031">
    <property type="entry name" value="Pentatricopeptide repeat-containing protein mitochondrial"/>
    <property type="match status" value="1"/>
</dbReference>
<keyword evidence="5" id="KW-1185">Reference proteome</keyword>
<dbReference type="FunFam" id="1.25.40.10:FF:000366">
    <property type="entry name" value="Pentatricopeptide (PPR) repeat-containing protein"/>
    <property type="match status" value="1"/>
</dbReference>
<feature type="domain" description="DYW" evidence="3">
    <location>
        <begin position="723"/>
        <end position="815"/>
    </location>
</feature>
<feature type="repeat" description="PPR" evidence="2">
    <location>
        <begin position="507"/>
        <end position="541"/>
    </location>
</feature>
<dbReference type="FunFam" id="1.25.40.10:FF:000196">
    <property type="entry name" value="Pentatricopeptide repeat-containing protein At4g14850"/>
    <property type="match status" value="1"/>
</dbReference>
<keyword evidence="1" id="KW-0677">Repeat</keyword>
<dbReference type="PANTHER" id="PTHR47926">
    <property type="entry name" value="PENTATRICOPEPTIDE REPEAT-CONTAINING PROTEIN"/>
    <property type="match status" value="1"/>
</dbReference>
<dbReference type="Pfam" id="PF01535">
    <property type="entry name" value="PPR"/>
    <property type="match status" value="4"/>
</dbReference>
<dbReference type="PROSITE" id="PS51375">
    <property type="entry name" value="PPR"/>
    <property type="match status" value="5"/>
</dbReference>
<dbReference type="Gene3D" id="1.25.40.10">
    <property type="entry name" value="Tetratricopeptide repeat domain"/>
    <property type="match status" value="4"/>
</dbReference>
<dbReference type="OrthoDB" id="185373at2759"/>
<evidence type="ECO:0000313" key="4">
    <source>
        <dbReference type="EMBL" id="MQM04140.1"/>
    </source>
</evidence>
<evidence type="ECO:0000313" key="5">
    <source>
        <dbReference type="Proteomes" id="UP000652761"/>
    </source>
</evidence>
<dbReference type="GO" id="GO:0003723">
    <property type="term" value="F:RNA binding"/>
    <property type="evidence" value="ECO:0007669"/>
    <property type="project" value="InterPro"/>
</dbReference>
<dbReference type="SUPFAM" id="SSF48452">
    <property type="entry name" value="TPR-like"/>
    <property type="match status" value="2"/>
</dbReference>
<comment type="caution">
    <text evidence="4">The sequence shown here is derived from an EMBL/GenBank/DDBJ whole genome shotgun (WGS) entry which is preliminary data.</text>
</comment>
<dbReference type="InterPro" id="IPR032867">
    <property type="entry name" value="DYW_dom"/>
</dbReference>
<dbReference type="FunFam" id="1.25.40.10:FF:000344">
    <property type="entry name" value="Pentatricopeptide repeat-containing protein"/>
    <property type="match status" value="1"/>
</dbReference>
<feature type="repeat" description="PPR" evidence="2">
    <location>
        <begin position="204"/>
        <end position="238"/>
    </location>
</feature>
<dbReference type="EMBL" id="NMUH01003162">
    <property type="protein sequence ID" value="MQM04140.1"/>
    <property type="molecule type" value="Genomic_DNA"/>
</dbReference>
<dbReference type="InterPro" id="IPR046849">
    <property type="entry name" value="E2_motif"/>
</dbReference>
<dbReference type="GO" id="GO:0008270">
    <property type="term" value="F:zinc ion binding"/>
    <property type="evidence" value="ECO:0007669"/>
    <property type="project" value="InterPro"/>
</dbReference>
<dbReference type="PANTHER" id="PTHR47926:SF347">
    <property type="entry name" value="PENTATRICOPEPTIDE REPEAT-CONTAINING PROTEIN"/>
    <property type="match status" value="1"/>
</dbReference>
<organism evidence="4 5">
    <name type="scientific">Colocasia esculenta</name>
    <name type="common">Wild taro</name>
    <name type="synonym">Arum esculentum</name>
    <dbReference type="NCBI Taxonomy" id="4460"/>
    <lineage>
        <taxon>Eukaryota</taxon>
        <taxon>Viridiplantae</taxon>
        <taxon>Streptophyta</taxon>
        <taxon>Embryophyta</taxon>
        <taxon>Tracheophyta</taxon>
        <taxon>Spermatophyta</taxon>
        <taxon>Magnoliopsida</taxon>
        <taxon>Liliopsida</taxon>
        <taxon>Araceae</taxon>
        <taxon>Aroideae</taxon>
        <taxon>Colocasieae</taxon>
        <taxon>Colocasia</taxon>
    </lineage>
</organism>
<sequence>MPLLLPAPSLPPPPSALVRSTAISDDATASSSPLFLHTRLESLLDREWRRPTLARAVHAQVLKHGLQDDVGLAIRLHAHYVASSSDIDAAAARALFAGVPKPDVLTWNLLLKACASAGQQRQCLHLFAIMVSGTFVPDEFTIPVVLNACAAVADLQAGLAVHALAMKSGLCGCPYVTSALICMYAEFELPESAQEVFGMAPERDLATWNSLISGFAKHGDYLRAVAAFARMRCDDVAAGRNALSSAISACGRLGESGLGRAIHVLVLKSADSTREDVSVNSSLVFMYSKLADLDSATRVFSSMSCRNPVTWNSMISGHVLCGKNADAWGMFMEMQLQELEASGITFTTMLTACEWPAEGRMLHGIVIGMGFAREEIVGAALIDMYMDHGSVRDARKVFDELPTRKEMGSWNSMILGYVRNGCPREALDLFFKLRSAALRPNTITLVGALSACASLGAAQMGRAIHDYVVENRIEVDLILGTSFIDMYAKCGAVERAREVFEGMPKKDVATWSAMISGHGMNGQPEAAMELFERMVTVERIMPDNAAFTSVLSACSHGGLVADAWHYFEQMEELYELKPEAEQYACMVDLLGRAGKLEEALHFIEQMPTEPGVSVWGALLGACRIHNDMALGAFAAERLFGLDPDDAGYYVLLSNLYAAQGRWRDVAGVRGLLRSRGLRKPPGRSWVYLHGGVHEFHVGDESHPQADMIHAKLEELGEQMRAAGYVADTDLVLHDVDDETKAGMLSRHSERLAIAFALINQEPGETVRVTKNLRVCADCHRAAKLISAITGRRIVLRDARRFHHFEDGRCSCRDYW</sequence>
<protein>
    <recommendedName>
        <fullName evidence="3">DYW domain-containing protein</fullName>
    </recommendedName>
</protein>
<evidence type="ECO:0000256" key="1">
    <source>
        <dbReference type="ARBA" id="ARBA00022737"/>
    </source>
</evidence>
<dbReference type="InterPro" id="IPR002885">
    <property type="entry name" value="PPR_rpt"/>
</dbReference>
<dbReference type="Pfam" id="PF14432">
    <property type="entry name" value="DYW_deaminase"/>
    <property type="match status" value="1"/>
</dbReference>
<dbReference type="AlphaFoldDB" id="A0A843WN63"/>
<dbReference type="InterPro" id="IPR046848">
    <property type="entry name" value="E_motif"/>
</dbReference>
<reference evidence="4" key="1">
    <citation type="submission" date="2017-07" db="EMBL/GenBank/DDBJ databases">
        <title>Taro Niue Genome Assembly and Annotation.</title>
        <authorList>
            <person name="Atibalentja N."/>
            <person name="Keating K."/>
            <person name="Fields C.J."/>
        </authorList>
    </citation>
    <scope>NUCLEOTIDE SEQUENCE</scope>
    <source>
        <strain evidence="4">Niue_2</strain>
        <tissue evidence="4">Leaf</tissue>
    </source>
</reference>
<evidence type="ECO:0000259" key="3">
    <source>
        <dbReference type="Pfam" id="PF14432"/>
    </source>
</evidence>
<dbReference type="NCBIfam" id="TIGR00756">
    <property type="entry name" value="PPR"/>
    <property type="match status" value="3"/>
</dbReference>
<gene>
    <name evidence="4" type="ORF">Taro_036933</name>
</gene>
<dbReference type="Pfam" id="PF20430">
    <property type="entry name" value="Eplus_motif"/>
    <property type="match status" value="1"/>
</dbReference>
<proteinExistence type="predicted"/>
<name>A0A843WN63_COLES</name>
<dbReference type="GO" id="GO:0009451">
    <property type="term" value="P:RNA modification"/>
    <property type="evidence" value="ECO:0007669"/>
    <property type="project" value="InterPro"/>
</dbReference>
<dbReference type="Proteomes" id="UP000652761">
    <property type="component" value="Unassembled WGS sequence"/>
</dbReference>
<dbReference type="InterPro" id="IPR011990">
    <property type="entry name" value="TPR-like_helical_dom_sf"/>
</dbReference>
<feature type="repeat" description="PPR" evidence="2">
    <location>
        <begin position="406"/>
        <end position="440"/>
    </location>
</feature>
<dbReference type="Pfam" id="PF20431">
    <property type="entry name" value="E_motif"/>
    <property type="match status" value="1"/>
</dbReference>